<protein>
    <submittedName>
        <fullName evidence="5">Peptidoglycan-N-acetylmuramic acid deacetylase PdaA</fullName>
        <ecNumber evidence="5">3.5.1.-</ecNumber>
    </submittedName>
</protein>
<evidence type="ECO:0000313" key="6">
    <source>
        <dbReference type="Proteomes" id="UP000317369"/>
    </source>
</evidence>
<dbReference type="PANTHER" id="PTHR10587">
    <property type="entry name" value="GLYCOSYL TRANSFERASE-RELATED"/>
    <property type="match status" value="1"/>
</dbReference>
<sequence length="279" mass="31702" precursor="true">MKRRLMLMLAGALVVGGCCANMSNHEIVKEEQQAMQEAHKAKLTYFEGAVVRGPKDEKVMSFVFTGGSFGEGMPYILETLKKHGIKGAFFFTGDFLENESFKPYVKEAYEAGHYVGPHSYGHPLYCDWGDRSKTLISRADFEADFEKNLRLIEDEYGIGRGELKWWIPPYEHYNTEVAGWATALGYPMFNLTNGTLTHADYTEATAKNYRDSETIWNSVFEYEAKHEDGLNGWVMLIHAGAGDGRPDKFFLKFDALINELKTRGYSFVRADELIEGTYK</sequence>
<keyword evidence="1" id="KW-0479">Metal-binding</keyword>
<dbReference type="PROSITE" id="PS51257">
    <property type="entry name" value="PROKAR_LIPOPROTEIN"/>
    <property type="match status" value="1"/>
</dbReference>
<keyword evidence="6" id="KW-1185">Reference proteome</keyword>
<dbReference type="Gene3D" id="3.20.20.370">
    <property type="entry name" value="Glycoside hydrolase/deacetylase"/>
    <property type="match status" value="1"/>
</dbReference>
<keyword evidence="2 5" id="KW-0378">Hydrolase</keyword>
<dbReference type="GO" id="GO:0046872">
    <property type="term" value="F:metal ion binding"/>
    <property type="evidence" value="ECO:0007669"/>
    <property type="project" value="UniProtKB-KW"/>
</dbReference>
<dbReference type="RefSeq" id="WP_145076794.1">
    <property type="nucleotide sequence ID" value="NZ_CP036425.1"/>
</dbReference>
<organism evidence="5 6">
    <name type="scientific">Poriferisphaera corsica</name>
    <dbReference type="NCBI Taxonomy" id="2528020"/>
    <lineage>
        <taxon>Bacteria</taxon>
        <taxon>Pseudomonadati</taxon>
        <taxon>Planctomycetota</taxon>
        <taxon>Phycisphaerae</taxon>
        <taxon>Phycisphaerales</taxon>
        <taxon>Phycisphaeraceae</taxon>
        <taxon>Poriferisphaera</taxon>
    </lineage>
</organism>
<evidence type="ECO:0000256" key="1">
    <source>
        <dbReference type="ARBA" id="ARBA00022723"/>
    </source>
</evidence>
<evidence type="ECO:0000259" key="4">
    <source>
        <dbReference type="PROSITE" id="PS51677"/>
    </source>
</evidence>
<dbReference type="OrthoDB" id="9812065at2"/>
<evidence type="ECO:0000313" key="5">
    <source>
        <dbReference type="EMBL" id="QDU33615.1"/>
    </source>
</evidence>
<dbReference type="EC" id="3.5.1.-" evidence="5"/>
<feature type="signal peptide" evidence="3">
    <location>
        <begin position="1"/>
        <end position="20"/>
    </location>
</feature>
<feature type="domain" description="NodB homology" evidence="4">
    <location>
        <begin position="58"/>
        <end position="268"/>
    </location>
</feature>
<accession>A0A517YTQ7</accession>
<dbReference type="InterPro" id="IPR011330">
    <property type="entry name" value="Glyco_hydro/deAcase_b/a-brl"/>
</dbReference>
<dbReference type="Pfam" id="PF01522">
    <property type="entry name" value="Polysacc_deac_1"/>
    <property type="match status" value="1"/>
</dbReference>
<dbReference type="GO" id="GO:0005975">
    <property type="term" value="P:carbohydrate metabolic process"/>
    <property type="evidence" value="ECO:0007669"/>
    <property type="project" value="InterPro"/>
</dbReference>
<dbReference type="InterPro" id="IPR050248">
    <property type="entry name" value="Polysacc_deacetylase_ArnD"/>
</dbReference>
<evidence type="ECO:0000256" key="2">
    <source>
        <dbReference type="ARBA" id="ARBA00022801"/>
    </source>
</evidence>
<dbReference type="KEGG" id="pcor:KS4_16670"/>
<dbReference type="PANTHER" id="PTHR10587:SF133">
    <property type="entry name" value="CHITIN DEACETYLASE 1-RELATED"/>
    <property type="match status" value="1"/>
</dbReference>
<gene>
    <name evidence="5" type="primary">pdaA</name>
    <name evidence="5" type="ORF">KS4_16670</name>
</gene>
<dbReference type="AlphaFoldDB" id="A0A517YTQ7"/>
<dbReference type="GO" id="GO:0016810">
    <property type="term" value="F:hydrolase activity, acting on carbon-nitrogen (but not peptide) bonds"/>
    <property type="evidence" value="ECO:0007669"/>
    <property type="project" value="InterPro"/>
</dbReference>
<dbReference type="InterPro" id="IPR002509">
    <property type="entry name" value="NODB_dom"/>
</dbReference>
<dbReference type="GO" id="GO:0016020">
    <property type="term" value="C:membrane"/>
    <property type="evidence" value="ECO:0007669"/>
    <property type="project" value="TreeGrafter"/>
</dbReference>
<name>A0A517YTQ7_9BACT</name>
<proteinExistence type="predicted"/>
<dbReference type="PROSITE" id="PS51677">
    <property type="entry name" value="NODB"/>
    <property type="match status" value="1"/>
</dbReference>
<dbReference type="SUPFAM" id="SSF88713">
    <property type="entry name" value="Glycoside hydrolase/deacetylase"/>
    <property type="match status" value="1"/>
</dbReference>
<evidence type="ECO:0000256" key="3">
    <source>
        <dbReference type="SAM" id="SignalP"/>
    </source>
</evidence>
<dbReference type="EMBL" id="CP036425">
    <property type="protein sequence ID" value="QDU33615.1"/>
    <property type="molecule type" value="Genomic_DNA"/>
</dbReference>
<reference evidence="5 6" key="1">
    <citation type="submission" date="2019-02" db="EMBL/GenBank/DDBJ databases">
        <title>Deep-cultivation of Planctomycetes and their phenomic and genomic characterization uncovers novel biology.</title>
        <authorList>
            <person name="Wiegand S."/>
            <person name="Jogler M."/>
            <person name="Boedeker C."/>
            <person name="Pinto D."/>
            <person name="Vollmers J."/>
            <person name="Rivas-Marin E."/>
            <person name="Kohn T."/>
            <person name="Peeters S.H."/>
            <person name="Heuer A."/>
            <person name="Rast P."/>
            <person name="Oberbeckmann S."/>
            <person name="Bunk B."/>
            <person name="Jeske O."/>
            <person name="Meyerdierks A."/>
            <person name="Storesund J.E."/>
            <person name="Kallscheuer N."/>
            <person name="Luecker S."/>
            <person name="Lage O.M."/>
            <person name="Pohl T."/>
            <person name="Merkel B.J."/>
            <person name="Hornburger P."/>
            <person name="Mueller R.-W."/>
            <person name="Bruemmer F."/>
            <person name="Labrenz M."/>
            <person name="Spormann A.M."/>
            <person name="Op den Camp H."/>
            <person name="Overmann J."/>
            <person name="Amann R."/>
            <person name="Jetten M.S.M."/>
            <person name="Mascher T."/>
            <person name="Medema M.H."/>
            <person name="Devos D.P."/>
            <person name="Kaster A.-K."/>
            <person name="Ovreas L."/>
            <person name="Rohde M."/>
            <person name="Galperin M.Y."/>
            <person name="Jogler C."/>
        </authorList>
    </citation>
    <scope>NUCLEOTIDE SEQUENCE [LARGE SCALE GENOMIC DNA]</scope>
    <source>
        <strain evidence="5 6">KS4</strain>
    </source>
</reference>
<dbReference type="Proteomes" id="UP000317369">
    <property type="component" value="Chromosome"/>
</dbReference>
<feature type="chain" id="PRO_5021794863" evidence="3">
    <location>
        <begin position="21"/>
        <end position="279"/>
    </location>
</feature>
<keyword evidence="3" id="KW-0732">Signal</keyword>
<dbReference type="CDD" id="cd10917">
    <property type="entry name" value="CE4_NodB_like_6s_7s"/>
    <property type="match status" value="1"/>
</dbReference>